<evidence type="ECO:0000259" key="4">
    <source>
        <dbReference type="PROSITE" id="PS51755"/>
    </source>
</evidence>
<gene>
    <name evidence="5" type="ORF">FHS74_001512</name>
</gene>
<dbReference type="InterPro" id="IPR019734">
    <property type="entry name" value="TPR_rpt"/>
</dbReference>
<evidence type="ECO:0000313" key="5">
    <source>
        <dbReference type="EMBL" id="MBB6250967.1"/>
    </source>
</evidence>
<organism evidence="5 6">
    <name type="scientific">Nitrospirillum iridis</name>
    <dbReference type="NCBI Taxonomy" id="765888"/>
    <lineage>
        <taxon>Bacteria</taxon>
        <taxon>Pseudomonadati</taxon>
        <taxon>Pseudomonadota</taxon>
        <taxon>Alphaproteobacteria</taxon>
        <taxon>Rhodospirillales</taxon>
        <taxon>Azospirillaceae</taxon>
        <taxon>Nitrospirillum</taxon>
    </lineage>
</organism>
<comment type="caution">
    <text evidence="5">The sequence shown here is derived from an EMBL/GenBank/DDBJ whole genome shotgun (WGS) entry which is preliminary data.</text>
</comment>
<evidence type="ECO:0000313" key="6">
    <source>
        <dbReference type="Proteomes" id="UP000539175"/>
    </source>
</evidence>
<dbReference type="Pfam" id="PF00486">
    <property type="entry name" value="Trans_reg_C"/>
    <property type="match status" value="1"/>
</dbReference>
<dbReference type="EMBL" id="JACIIZ010000003">
    <property type="protein sequence ID" value="MBB6250967.1"/>
    <property type="molecule type" value="Genomic_DNA"/>
</dbReference>
<feature type="DNA-binding region" description="OmpR/PhoB-type" evidence="3">
    <location>
        <begin position="3"/>
        <end position="103"/>
    </location>
</feature>
<keyword evidence="6" id="KW-1185">Reference proteome</keyword>
<dbReference type="InterPro" id="IPR027417">
    <property type="entry name" value="P-loop_NTPase"/>
</dbReference>
<dbReference type="CDD" id="cd00383">
    <property type="entry name" value="trans_reg_C"/>
    <property type="match status" value="1"/>
</dbReference>
<dbReference type="PANTHER" id="PTHR47691:SF3">
    <property type="entry name" value="HTH-TYPE TRANSCRIPTIONAL REGULATOR RV0890C-RELATED"/>
    <property type="match status" value="1"/>
</dbReference>
<dbReference type="PROSITE" id="PS51755">
    <property type="entry name" value="OMPR_PHOB"/>
    <property type="match status" value="1"/>
</dbReference>
<feature type="domain" description="OmpR/PhoB-type" evidence="4">
    <location>
        <begin position="3"/>
        <end position="103"/>
    </location>
</feature>
<dbReference type="GO" id="GO:0000160">
    <property type="term" value="P:phosphorelay signal transduction system"/>
    <property type="evidence" value="ECO:0007669"/>
    <property type="project" value="InterPro"/>
</dbReference>
<reference evidence="5 6" key="1">
    <citation type="submission" date="2020-08" db="EMBL/GenBank/DDBJ databases">
        <title>Genomic Encyclopedia of Type Strains, Phase IV (KMG-IV): sequencing the most valuable type-strain genomes for metagenomic binning, comparative biology and taxonomic classification.</title>
        <authorList>
            <person name="Goeker M."/>
        </authorList>
    </citation>
    <scope>NUCLEOTIDE SEQUENCE [LARGE SCALE GENOMIC DNA]</scope>
    <source>
        <strain evidence="5 6">DSM 22198</strain>
    </source>
</reference>
<feature type="repeat" description="TPR" evidence="2">
    <location>
        <begin position="767"/>
        <end position="800"/>
    </location>
</feature>
<dbReference type="Gene3D" id="3.40.50.300">
    <property type="entry name" value="P-loop containing nucleotide triphosphate hydrolases"/>
    <property type="match status" value="1"/>
</dbReference>
<keyword evidence="1 3" id="KW-0238">DNA-binding</keyword>
<protein>
    <submittedName>
        <fullName evidence="5">DNA-binding winged helix-turn-helix (WHTH) protein/tetratricopeptide (TPR) repeat protein</fullName>
    </submittedName>
</protein>
<dbReference type="GO" id="GO:0003677">
    <property type="term" value="F:DNA binding"/>
    <property type="evidence" value="ECO:0007669"/>
    <property type="project" value="UniProtKB-UniRule"/>
</dbReference>
<keyword evidence="2" id="KW-0802">TPR repeat</keyword>
<dbReference type="Proteomes" id="UP000539175">
    <property type="component" value="Unassembled WGS sequence"/>
</dbReference>
<dbReference type="SUPFAM" id="SSF46894">
    <property type="entry name" value="C-terminal effector domain of the bipartite response regulators"/>
    <property type="match status" value="1"/>
</dbReference>
<dbReference type="Gene3D" id="1.10.10.10">
    <property type="entry name" value="Winged helix-like DNA-binding domain superfamily/Winged helix DNA-binding domain"/>
    <property type="match status" value="1"/>
</dbReference>
<accession>A0A7X0AWF9</accession>
<sequence length="1093" mass="119814">MQAKVFHFGDWLVDAQARTLRRTDGSQEIKAEPRAMDVLVTLCDRAGEILSADELLRLCWDGVSVGENQVHKAITQLRKLLGDTAAGARYIENIRSRGYRTVAPVAEIMGGAQPTEVGSWLDTSPFVGLDAFDEAHAAVFFGRAAAIARLRATVAAQTGAGHGLVLVLGPSGSGKTSLIQAGLLPALRSSDHPFRLLATTTLDMGDVQGDALHTALGSALLDLEVEGAPLLDGASAEGLGTQLTAAADAPLLALDAMAARYPDGRAVLVIDRLEAVFGNAAIDETRRRGFFTALSRLECSGAILVIAACRNDFYPDVVREPLLLASKARGGHFDLEPPTRAEIIQMIRQPARVAGLRFGVDPDSQAQLDDTLCEAAADTPDALPLLQYTLQELYLQRSNTRELTVAAYRALGGIGGAIGKRAEATLDALPPHCRAALPRVLSLVVTVGAGEEAARSRRIAWSALTTADERALVQTFVQHRLFVSHMFDGVPVFGVTHEAMLRLWPRAAAWIADHRRLLKVRGRMEDAARRWLAEGRRADLLLPRGQPLAEARDLAGFAPLPLTADVRAFIDASVTRERQAERRRRGAIAGFAAIAVVAAGLGLLARQAEKTAQQRKHQAEDLMNFMVGNFADKLRPLGRLELLSDISEKALSYFSQEPLSNLTPEDRAQQAKALQTLAEVARSRADPKSAQAALAKAKSLLDANLAQGLESPDLLKDLGAVAFWMGQISLDANDLDGAEAAFREYERYAKRMMAISPENVDAWTELSYALGNLGSTAVKRADYEKAAAFFESSLALKRQALAQRPKDHELRVAVATTLSWLGTAYAEQGELRKAVSFFDKEADELHSLSADAPSEFGWIYRLGTCQYRRLNLLDALGEEQRADEQMVETRKLFQELVAHDPSNQVWQRLRLNVEVVAGEFLVERHQYAKALALQRALAAELTTFREQDPANPDWALTDLNNQANIGASLLGLNRVQEAAAQLITTVARLRSQNGKEKMATEYDERLSYTLLRLADAHEKMGDFDNARLNRHEVIEIDRKYIDSVIKDRYIFDTWSSANLKLGNYDFAKPQMEWLEKIGYQKPAYVESLSQSSR</sequence>
<dbReference type="RefSeq" id="WP_184799019.1">
    <property type="nucleotide sequence ID" value="NZ_JACIIZ010000003.1"/>
</dbReference>
<dbReference type="SMART" id="SM00862">
    <property type="entry name" value="Trans_reg_C"/>
    <property type="match status" value="1"/>
</dbReference>
<dbReference type="PANTHER" id="PTHR47691">
    <property type="entry name" value="REGULATOR-RELATED"/>
    <property type="match status" value="1"/>
</dbReference>
<dbReference type="Gene3D" id="1.25.40.10">
    <property type="entry name" value="Tetratricopeptide repeat domain"/>
    <property type="match status" value="2"/>
</dbReference>
<dbReference type="InterPro" id="IPR016032">
    <property type="entry name" value="Sig_transdc_resp-reg_C-effctor"/>
</dbReference>
<evidence type="ECO:0000256" key="2">
    <source>
        <dbReference type="PROSITE-ProRule" id="PRU00339"/>
    </source>
</evidence>
<dbReference type="Pfam" id="PF20703">
    <property type="entry name" value="nSTAND1"/>
    <property type="match status" value="1"/>
</dbReference>
<proteinExistence type="predicted"/>
<dbReference type="SUPFAM" id="SSF52540">
    <property type="entry name" value="P-loop containing nucleoside triphosphate hydrolases"/>
    <property type="match status" value="1"/>
</dbReference>
<evidence type="ECO:0000256" key="1">
    <source>
        <dbReference type="ARBA" id="ARBA00023125"/>
    </source>
</evidence>
<dbReference type="AlphaFoldDB" id="A0A7X0AWF9"/>
<dbReference type="PROSITE" id="PS50005">
    <property type="entry name" value="TPR"/>
    <property type="match status" value="1"/>
</dbReference>
<dbReference type="GO" id="GO:0006355">
    <property type="term" value="P:regulation of DNA-templated transcription"/>
    <property type="evidence" value="ECO:0007669"/>
    <property type="project" value="InterPro"/>
</dbReference>
<dbReference type="InterPro" id="IPR036388">
    <property type="entry name" value="WH-like_DNA-bd_sf"/>
</dbReference>
<dbReference type="Pfam" id="PF13176">
    <property type="entry name" value="TPR_7"/>
    <property type="match status" value="1"/>
</dbReference>
<dbReference type="SUPFAM" id="SSF48452">
    <property type="entry name" value="TPR-like"/>
    <property type="match status" value="2"/>
</dbReference>
<dbReference type="SMART" id="SM00028">
    <property type="entry name" value="TPR"/>
    <property type="match status" value="4"/>
</dbReference>
<dbReference type="InterPro" id="IPR049052">
    <property type="entry name" value="nSTAND1"/>
</dbReference>
<dbReference type="InterPro" id="IPR011990">
    <property type="entry name" value="TPR-like_helical_dom_sf"/>
</dbReference>
<evidence type="ECO:0000256" key="3">
    <source>
        <dbReference type="PROSITE-ProRule" id="PRU01091"/>
    </source>
</evidence>
<dbReference type="InterPro" id="IPR001867">
    <property type="entry name" value="OmpR/PhoB-type_DNA-bd"/>
</dbReference>
<name>A0A7X0AWF9_9PROT</name>